<comment type="caution">
    <text evidence="2">The sequence shown here is derived from an EMBL/GenBank/DDBJ whole genome shotgun (WGS) entry which is preliminary data.</text>
</comment>
<gene>
    <name evidence="2" type="ORF">OM076_37510</name>
</gene>
<dbReference type="InterPro" id="IPR025668">
    <property type="entry name" value="Tnp_DDE_dom"/>
</dbReference>
<dbReference type="EMBL" id="JAPDOD010000056">
    <property type="protein sequence ID" value="MDA0166023.1"/>
    <property type="molecule type" value="Genomic_DNA"/>
</dbReference>
<dbReference type="Pfam" id="PF13701">
    <property type="entry name" value="DDE_Tnp_1_4"/>
    <property type="match status" value="1"/>
</dbReference>
<evidence type="ECO:0000313" key="2">
    <source>
        <dbReference type="EMBL" id="MDA0166023.1"/>
    </source>
</evidence>
<accession>A0A9X3N2U4</accession>
<sequence>MTAHSEKEGTAGAFKGGYGFHPMLADAHETGKALGGELRPGNAGTNTAADQIAVAEHALAQIPAAHIEELTLLLRADTAGVTHQLLAWARERTGSATRSATN</sequence>
<proteinExistence type="predicted"/>
<name>A0A9X3N2U4_9ACTN</name>
<evidence type="ECO:0000259" key="1">
    <source>
        <dbReference type="Pfam" id="PF13701"/>
    </source>
</evidence>
<organism evidence="2 3">
    <name type="scientific">Solirubrobacter ginsenosidimutans</name>
    <dbReference type="NCBI Taxonomy" id="490573"/>
    <lineage>
        <taxon>Bacteria</taxon>
        <taxon>Bacillati</taxon>
        <taxon>Actinomycetota</taxon>
        <taxon>Thermoleophilia</taxon>
        <taxon>Solirubrobacterales</taxon>
        <taxon>Solirubrobacteraceae</taxon>
        <taxon>Solirubrobacter</taxon>
    </lineage>
</organism>
<reference evidence="2" key="1">
    <citation type="submission" date="2022-10" db="EMBL/GenBank/DDBJ databases">
        <title>The WGS of Solirubrobacter ginsenosidimutans DSM 21036.</title>
        <authorList>
            <person name="Jiang Z."/>
        </authorList>
    </citation>
    <scope>NUCLEOTIDE SEQUENCE</scope>
    <source>
        <strain evidence="2">DSM 21036</strain>
    </source>
</reference>
<dbReference type="Proteomes" id="UP001149140">
    <property type="component" value="Unassembled WGS sequence"/>
</dbReference>
<dbReference type="AlphaFoldDB" id="A0A9X3N2U4"/>
<evidence type="ECO:0000313" key="3">
    <source>
        <dbReference type="Proteomes" id="UP001149140"/>
    </source>
</evidence>
<feature type="domain" description="Transposase DDE" evidence="1">
    <location>
        <begin position="2"/>
        <end position="92"/>
    </location>
</feature>
<keyword evidence="3" id="KW-1185">Reference proteome</keyword>
<protein>
    <submittedName>
        <fullName evidence="2">Transposase</fullName>
    </submittedName>
</protein>